<dbReference type="SMART" id="SM00382">
    <property type="entry name" value="AAA"/>
    <property type="match status" value="1"/>
</dbReference>
<dbReference type="PROSITE" id="PS00211">
    <property type="entry name" value="ABC_TRANSPORTER_1"/>
    <property type="match status" value="1"/>
</dbReference>
<dbReference type="Proteomes" id="UP000541421">
    <property type="component" value="Unassembled WGS sequence"/>
</dbReference>
<dbReference type="SUPFAM" id="SSF52540">
    <property type="entry name" value="P-loop containing nucleoside triphosphate hydrolases"/>
    <property type="match status" value="1"/>
</dbReference>
<keyword evidence="1" id="KW-0813">Transport</keyword>
<comment type="caution">
    <text evidence="7">The sequence shown here is derived from an EMBL/GenBank/DDBJ whole genome shotgun (WGS) entry which is preliminary data.</text>
</comment>
<dbReference type="RefSeq" id="WP_171589291.1">
    <property type="nucleotide sequence ID" value="NZ_JABGBO010000010.1"/>
</dbReference>
<protein>
    <submittedName>
        <fullName evidence="7">ATP-binding cassette domain-containing protein</fullName>
    </submittedName>
</protein>
<dbReference type="PANTHER" id="PTHR43023">
    <property type="entry name" value="PROTEIN TRIGALACTOSYLDIACYLGLYCEROL 3, CHLOROPLASTIC"/>
    <property type="match status" value="1"/>
</dbReference>
<keyword evidence="2" id="KW-1003">Cell membrane</keyword>
<evidence type="ECO:0000256" key="4">
    <source>
        <dbReference type="ARBA" id="ARBA00022840"/>
    </source>
</evidence>
<dbReference type="PROSITE" id="PS50893">
    <property type="entry name" value="ABC_TRANSPORTER_2"/>
    <property type="match status" value="1"/>
</dbReference>
<evidence type="ECO:0000313" key="8">
    <source>
        <dbReference type="Proteomes" id="UP000541421"/>
    </source>
</evidence>
<evidence type="ECO:0000259" key="6">
    <source>
        <dbReference type="PROSITE" id="PS50893"/>
    </source>
</evidence>
<organism evidence="7 8">
    <name type="scientific">Pelistega europaea</name>
    <dbReference type="NCBI Taxonomy" id="106147"/>
    <lineage>
        <taxon>Bacteria</taxon>
        <taxon>Pseudomonadati</taxon>
        <taxon>Pseudomonadota</taxon>
        <taxon>Betaproteobacteria</taxon>
        <taxon>Burkholderiales</taxon>
        <taxon>Alcaligenaceae</taxon>
        <taxon>Pelistega</taxon>
    </lineage>
</organism>
<keyword evidence="2" id="KW-0472">Membrane</keyword>
<evidence type="ECO:0000256" key="3">
    <source>
        <dbReference type="ARBA" id="ARBA00022741"/>
    </source>
</evidence>
<proteinExistence type="predicted"/>
<reference evidence="7 8" key="1">
    <citation type="submission" date="2020-05" db="EMBL/GenBank/DDBJ databases">
        <authorList>
            <person name="Niu N."/>
        </authorList>
    </citation>
    <scope>NUCLEOTIDE SEQUENCE [LARGE SCALE GENOMIC DNA]</scope>
    <source>
        <strain evidence="7 8">LMG10982</strain>
    </source>
</reference>
<keyword evidence="8" id="KW-1185">Reference proteome</keyword>
<dbReference type="PANTHER" id="PTHR43023:SF3">
    <property type="entry name" value="PROTEIN TRIGALACTOSYLDIACYLGLYCEROL 3, CHLOROPLASTIC"/>
    <property type="match status" value="1"/>
</dbReference>
<dbReference type="InterPro" id="IPR017871">
    <property type="entry name" value="ABC_transporter-like_CS"/>
</dbReference>
<feature type="region of interest" description="Disordered" evidence="5">
    <location>
        <begin position="1"/>
        <end position="54"/>
    </location>
</feature>
<sequence>MDNTAKKTHSPITSQQFSEQFQGTAKQGNHASHTSVDTKEGDYQTPPAATRKSEVTQAIAEPVIKVRGLDNAFNGFYVHKNLNLDVYAGDILGVVGGSGTGKSVLLRSIVGLRRPTAGSVQVLGKSMLDLSSREREVLGRNLGVLFQGGALYSSLTVLENVAFPLIEQLHLSRKDAEHIAMLKVLLVGLPENAAFKYPAELSGGMIKRAALARALALDPKILFLDEPTAGLDPISAAAFDQLMLTLRDALGLTMFLVTHDLDTLYTACSRVAVLSDKQVLINDTIDKVEQFNHPWIQQYFNGPRGRAAYQAHEAQQVLAPQFGEDAAHHANEAQQVPPHQAQS</sequence>
<dbReference type="InterPro" id="IPR003593">
    <property type="entry name" value="AAA+_ATPase"/>
</dbReference>
<dbReference type="Pfam" id="PF00005">
    <property type="entry name" value="ABC_tran"/>
    <property type="match status" value="1"/>
</dbReference>
<dbReference type="GO" id="GO:0016887">
    <property type="term" value="F:ATP hydrolysis activity"/>
    <property type="evidence" value="ECO:0007669"/>
    <property type="project" value="InterPro"/>
</dbReference>
<gene>
    <name evidence="7" type="ORF">HKX40_09240</name>
</gene>
<evidence type="ECO:0000256" key="1">
    <source>
        <dbReference type="ARBA" id="ARBA00022448"/>
    </source>
</evidence>
<dbReference type="Gene3D" id="3.40.50.300">
    <property type="entry name" value="P-loop containing nucleotide triphosphate hydrolases"/>
    <property type="match status" value="1"/>
</dbReference>
<evidence type="ECO:0000256" key="2">
    <source>
        <dbReference type="ARBA" id="ARBA00022475"/>
    </source>
</evidence>
<dbReference type="GO" id="GO:0005524">
    <property type="term" value="F:ATP binding"/>
    <property type="evidence" value="ECO:0007669"/>
    <property type="project" value="UniProtKB-KW"/>
</dbReference>
<name>A0A7Y4LB77_9BURK</name>
<dbReference type="EMBL" id="JABGBO010000010">
    <property type="protein sequence ID" value="NOL50312.1"/>
    <property type="molecule type" value="Genomic_DNA"/>
</dbReference>
<evidence type="ECO:0000313" key="7">
    <source>
        <dbReference type="EMBL" id="NOL50312.1"/>
    </source>
</evidence>
<feature type="domain" description="ABC transporter" evidence="6">
    <location>
        <begin position="64"/>
        <end position="301"/>
    </location>
</feature>
<dbReference type="AlphaFoldDB" id="A0A7Y4LB77"/>
<evidence type="ECO:0000256" key="5">
    <source>
        <dbReference type="SAM" id="MobiDB-lite"/>
    </source>
</evidence>
<dbReference type="InterPro" id="IPR003439">
    <property type="entry name" value="ABC_transporter-like_ATP-bd"/>
</dbReference>
<keyword evidence="3" id="KW-0547">Nucleotide-binding</keyword>
<keyword evidence="4 7" id="KW-0067">ATP-binding</keyword>
<feature type="compositionally biased region" description="Polar residues" evidence="5">
    <location>
        <begin position="10"/>
        <end position="35"/>
    </location>
</feature>
<dbReference type="InterPro" id="IPR027417">
    <property type="entry name" value="P-loop_NTPase"/>
</dbReference>
<accession>A0A7Y4LB77</accession>